<evidence type="ECO:0000313" key="2">
    <source>
        <dbReference type="EMBL" id="MDD1009852.1"/>
    </source>
</evidence>
<proteinExistence type="predicted"/>
<comment type="caution">
    <text evidence="2">The sequence shown here is derived from an EMBL/GenBank/DDBJ whole genome shotgun (WGS) entry which is preliminary data.</text>
</comment>
<dbReference type="EMBL" id="JAMDHA010000023">
    <property type="protein sequence ID" value="MDD1009852.1"/>
    <property type="molecule type" value="Genomic_DNA"/>
</dbReference>
<name>A0A9X4C472_9PSED</name>
<evidence type="ECO:0000313" key="3">
    <source>
        <dbReference type="Proteomes" id="UP001148185"/>
    </source>
</evidence>
<protein>
    <recommendedName>
        <fullName evidence="4">Lipoprotein</fullName>
    </recommendedName>
</protein>
<feature type="signal peptide" evidence="1">
    <location>
        <begin position="1"/>
        <end position="23"/>
    </location>
</feature>
<evidence type="ECO:0000256" key="1">
    <source>
        <dbReference type="SAM" id="SignalP"/>
    </source>
</evidence>
<reference evidence="2 3" key="1">
    <citation type="submission" date="2022-05" db="EMBL/GenBank/DDBJ databases">
        <title>Novel Pseudomonas spp. Isolated from a Rainbow Trout Aquaculture Facility.</title>
        <authorList>
            <person name="Testerman T."/>
            <person name="Graf J."/>
        </authorList>
    </citation>
    <scope>NUCLEOTIDE SEQUENCE [LARGE SCALE GENOMIC DNA]</scope>
    <source>
        <strain evidence="2 3">ID1042</strain>
    </source>
</reference>
<keyword evidence="3" id="KW-1185">Reference proteome</keyword>
<accession>A0A9X4C472</accession>
<gene>
    <name evidence="2" type="ORF">M5G27_20460</name>
</gene>
<dbReference type="AlphaFoldDB" id="A0A9X4C472"/>
<organism evidence="2 3">
    <name type="scientific">Pseudomonas shahriarae</name>
    <dbReference type="NCBI Taxonomy" id="2745512"/>
    <lineage>
        <taxon>Bacteria</taxon>
        <taxon>Pseudomonadati</taxon>
        <taxon>Pseudomonadota</taxon>
        <taxon>Gammaproteobacteria</taxon>
        <taxon>Pseudomonadales</taxon>
        <taxon>Pseudomonadaceae</taxon>
        <taxon>Pseudomonas</taxon>
    </lineage>
</organism>
<feature type="chain" id="PRO_5040750784" description="Lipoprotein" evidence="1">
    <location>
        <begin position="24"/>
        <end position="167"/>
    </location>
</feature>
<dbReference type="RefSeq" id="WP_155418750.1">
    <property type="nucleotide sequence ID" value="NZ_JAMDHA010000023.1"/>
</dbReference>
<sequence>MMVFRIVFLLLVMASAGCTFKQAKPPANLQFSKIERVANTALYELHFTSDVDILGPYKSLIGVGLLCALEDDPDFSDGHQMKKFMSGSVTDDKSGTHLDFVSHVVFSESVANGNSQRNLSPEEIKKLLANRKFVVCKFFASATMIDTYFSNAMYVPVEEILKAVDKH</sequence>
<evidence type="ECO:0008006" key="4">
    <source>
        <dbReference type="Google" id="ProtNLM"/>
    </source>
</evidence>
<keyword evidence="1" id="KW-0732">Signal</keyword>
<dbReference type="Proteomes" id="UP001148185">
    <property type="component" value="Unassembled WGS sequence"/>
</dbReference>
<dbReference type="PROSITE" id="PS51257">
    <property type="entry name" value="PROKAR_LIPOPROTEIN"/>
    <property type="match status" value="1"/>
</dbReference>